<evidence type="ECO:0000256" key="4">
    <source>
        <dbReference type="ARBA" id="ARBA00022598"/>
    </source>
</evidence>
<dbReference type="Gene3D" id="3.30.930.10">
    <property type="entry name" value="Bira Bifunctional Protein, Domain 2"/>
    <property type="match status" value="2"/>
</dbReference>
<dbReference type="InterPro" id="IPR045864">
    <property type="entry name" value="aa-tRNA-synth_II/BPL/LPL"/>
</dbReference>
<keyword evidence="4 12" id="KW-0436">Ligase</keyword>
<dbReference type="Gene3D" id="3.90.960.10">
    <property type="entry name" value="YbaK/aminoacyl-tRNA synthetase-associated domain"/>
    <property type="match status" value="1"/>
</dbReference>
<evidence type="ECO:0000256" key="8">
    <source>
        <dbReference type="ARBA" id="ARBA00023146"/>
    </source>
</evidence>
<dbReference type="InterPro" id="IPR033730">
    <property type="entry name" value="ProRS_core_prok"/>
</dbReference>
<keyword evidence="6 12" id="KW-0067">ATP-binding</keyword>
<keyword evidence="7 12" id="KW-0648">Protein biosynthesis</keyword>
<protein>
    <recommendedName>
        <fullName evidence="12">Proline--tRNA ligase</fullName>
        <ecNumber evidence="12">6.1.1.15</ecNumber>
    </recommendedName>
    <alternativeName>
        <fullName evidence="12">Prolyl-tRNA synthetase</fullName>
        <shortName evidence="12">ProRS</shortName>
    </alternativeName>
</protein>
<dbReference type="NCBIfam" id="TIGR00409">
    <property type="entry name" value="proS_fam_II"/>
    <property type="match status" value="1"/>
</dbReference>
<dbReference type="GO" id="GO:0140096">
    <property type="term" value="F:catalytic activity, acting on a protein"/>
    <property type="evidence" value="ECO:0007669"/>
    <property type="project" value="UniProtKB-ARBA"/>
</dbReference>
<dbReference type="AlphaFoldDB" id="A0A1Z5HY98"/>
<evidence type="ECO:0000313" key="14">
    <source>
        <dbReference type="EMBL" id="GAW94311.1"/>
    </source>
</evidence>
<dbReference type="GO" id="GO:0006433">
    <property type="term" value="P:prolyl-tRNA aminoacylation"/>
    <property type="evidence" value="ECO:0007669"/>
    <property type="project" value="UniProtKB-UniRule"/>
</dbReference>
<evidence type="ECO:0000313" key="15">
    <source>
        <dbReference type="Proteomes" id="UP000197032"/>
    </source>
</evidence>
<gene>
    <name evidence="12" type="primary">proS</name>
    <name evidence="14" type="ORF">KKC1_34200</name>
</gene>
<comment type="domain">
    <text evidence="12">Consists of three domains: the N-terminal catalytic domain, the editing domain and the C-terminal anticodon-binding domain.</text>
</comment>
<evidence type="ECO:0000256" key="9">
    <source>
        <dbReference type="ARBA" id="ARBA00047671"/>
    </source>
</evidence>
<organism evidence="14 15">
    <name type="scientific">Calderihabitans maritimus</name>
    <dbReference type="NCBI Taxonomy" id="1246530"/>
    <lineage>
        <taxon>Bacteria</taxon>
        <taxon>Bacillati</taxon>
        <taxon>Bacillota</taxon>
        <taxon>Clostridia</taxon>
        <taxon>Neomoorellales</taxon>
        <taxon>Calderihabitantaceae</taxon>
        <taxon>Calderihabitans</taxon>
    </lineage>
</organism>
<comment type="subunit">
    <text evidence="2 12">Homodimer.</text>
</comment>
<dbReference type="PROSITE" id="PS50862">
    <property type="entry name" value="AA_TRNA_LIGASE_II"/>
    <property type="match status" value="1"/>
</dbReference>
<dbReference type="InterPro" id="IPR044140">
    <property type="entry name" value="ProRS_anticodon_short"/>
</dbReference>
<dbReference type="EC" id="6.1.1.15" evidence="12"/>
<dbReference type="HAMAP" id="MF_01569">
    <property type="entry name" value="Pro_tRNA_synth_type1"/>
    <property type="match status" value="1"/>
</dbReference>
<dbReference type="InterPro" id="IPR002314">
    <property type="entry name" value="aa-tRNA-synt_IIb"/>
</dbReference>
<dbReference type="SUPFAM" id="SSF52954">
    <property type="entry name" value="Class II aaRS ABD-related"/>
    <property type="match status" value="1"/>
</dbReference>
<dbReference type="EMBL" id="BDGJ01000215">
    <property type="protein sequence ID" value="GAW94311.1"/>
    <property type="molecule type" value="Genomic_DNA"/>
</dbReference>
<evidence type="ECO:0000256" key="1">
    <source>
        <dbReference type="ARBA" id="ARBA00004496"/>
    </source>
</evidence>
<dbReference type="FunFam" id="3.40.50.800:FF:000011">
    <property type="entry name" value="Proline--tRNA ligase"/>
    <property type="match status" value="1"/>
</dbReference>
<dbReference type="GO" id="GO:0005829">
    <property type="term" value="C:cytosol"/>
    <property type="evidence" value="ECO:0007669"/>
    <property type="project" value="TreeGrafter"/>
</dbReference>
<dbReference type="CDD" id="cd00779">
    <property type="entry name" value="ProRS_core_prok"/>
    <property type="match status" value="1"/>
</dbReference>
<proteinExistence type="inferred from homology"/>
<dbReference type="GO" id="GO:0005524">
    <property type="term" value="F:ATP binding"/>
    <property type="evidence" value="ECO:0007669"/>
    <property type="project" value="UniProtKB-UniRule"/>
</dbReference>
<evidence type="ECO:0000256" key="3">
    <source>
        <dbReference type="ARBA" id="ARBA00022490"/>
    </source>
</evidence>
<dbReference type="InterPro" id="IPR002316">
    <property type="entry name" value="Pro-tRNA-ligase_IIa"/>
</dbReference>
<dbReference type="Proteomes" id="UP000197032">
    <property type="component" value="Unassembled WGS sequence"/>
</dbReference>
<dbReference type="FunFam" id="3.30.930.10:FF:000065">
    <property type="entry name" value="Proline--tRNA ligase"/>
    <property type="match status" value="1"/>
</dbReference>
<dbReference type="SUPFAM" id="SSF55826">
    <property type="entry name" value="YbaK/ProRS associated domain"/>
    <property type="match status" value="1"/>
</dbReference>
<keyword evidence="5 12" id="KW-0547">Nucleotide-binding</keyword>
<evidence type="ECO:0000256" key="2">
    <source>
        <dbReference type="ARBA" id="ARBA00011738"/>
    </source>
</evidence>
<dbReference type="InterPro" id="IPR050062">
    <property type="entry name" value="Pro-tRNA_synthetase"/>
</dbReference>
<evidence type="ECO:0000256" key="5">
    <source>
        <dbReference type="ARBA" id="ARBA00022741"/>
    </source>
</evidence>
<evidence type="ECO:0000256" key="6">
    <source>
        <dbReference type="ARBA" id="ARBA00022840"/>
    </source>
</evidence>
<dbReference type="CDD" id="cd04334">
    <property type="entry name" value="ProRS-INS"/>
    <property type="match status" value="1"/>
</dbReference>
<keyword evidence="8 12" id="KW-0030">Aminoacyl-tRNA synthetase</keyword>
<sequence>MRVSQLLAPTLREDPAEAEVVSHRLMLRAGFIRKAAAGVYTYLPLGYRVLQKIMNIIREEMNKAGGQELLLPIIQPAELWQQTGRWDVYGEEMFRLNDRHGRAFCLGPTHEEIITDLVKNEINSYKQLPLLLYQIQNKYRDEKRPRFGLMRGREFIMKDLYSFDKDEEGMKISYQKMYDAYSNVFRRCGLEFRAVEADPGAIGGGTSHEFMVLADSGEAVVVYCEKCDYAANREKACAKPDIYEKEEMQPLELVHTPEVRTIEEVAGFLQLSPKRLIKTLFYEADDRLICALIRGDREINEIKLKNTVGCLHLKLAADERVAAVVGAETGFVGPVGLEGIDIYADPEVAEMSNAVAGANKNGYHYLNVNPGRDFKVDMVVDLRLVQEGDSCPGCGTPLHATKGIEVGQVFQLGTKYSEAIGAKYHDEHGEERLMVMGCYGIGVSRTMAAAIEQNHDKDGIIWPVAIAPFHVVVIPVSTKEEEQVQVAEQLYQELLDAGIEVVIDDRADRAGVKFKDADLIGYPLRLTVGKRTIEEGTVDIKVRRTGEEMAVPVARVTETVRQLLQELSTS</sequence>
<dbReference type="PANTHER" id="PTHR42753">
    <property type="entry name" value="MITOCHONDRIAL RIBOSOME PROTEIN L39/PROLYL-TRNA LIGASE FAMILY MEMBER"/>
    <property type="match status" value="1"/>
</dbReference>
<dbReference type="SUPFAM" id="SSF55681">
    <property type="entry name" value="Class II aaRS and biotin synthetases"/>
    <property type="match status" value="1"/>
</dbReference>
<comment type="caution">
    <text evidence="14">The sequence shown here is derived from an EMBL/GenBank/DDBJ whole genome shotgun (WGS) entry which is preliminary data.</text>
</comment>
<dbReference type="InterPro" id="IPR004500">
    <property type="entry name" value="Pro-tRNA-synth_IIa_bac-type"/>
</dbReference>
<feature type="domain" description="Aminoacyl-transfer RNA synthetases class-II family profile" evidence="13">
    <location>
        <begin position="5"/>
        <end position="463"/>
    </location>
</feature>
<dbReference type="OrthoDB" id="9809052at2"/>
<dbReference type="InterPro" id="IPR036754">
    <property type="entry name" value="YbaK/aa-tRNA-synt-asso_dom_sf"/>
</dbReference>
<keyword evidence="3 12" id="KW-0963">Cytoplasm</keyword>
<dbReference type="InterPro" id="IPR023717">
    <property type="entry name" value="Pro-tRNA-Synthase_IIa_type1"/>
</dbReference>
<dbReference type="GO" id="GO:0016740">
    <property type="term" value="F:transferase activity"/>
    <property type="evidence" value="ECO:0007669"/>
    <property type="project" value="UniProtKB-ARBA"/>
</dbReference>
<dbReference type="Pfam" id="PF00587">
    <property type="entry name" value="tRNA-synt_2b"/>
    <property type="match status" value="1"/>
</dbReference>
<dbReference type="InterPro" id="IPR036621">
    <property type="entry name" value="Anticodon-bd_dom_sf"/>
</dbReference>
<dbReference type="Gene3D" id="3.40.50.800">
    <property type="entry name" value="Anticodon-binding domain"/>
    <property type="match status" value="1"/>
</dbReference>
<dbReference type="NCBIfam" id="NF006625">
    <property type="entry name" value="PRK09194.1"/>
    <property type="match status" value="1"/>
</dbReference>
<evidence type="ECO:0000259" key="13">
    <source>
        <dbReference type="PROSITE" id="PS50862"/>
    </source>
</evidence>
<dbReference type="RefSeq" id="WP_088555281.1">
    <property type="nucleotide sequence ID" value="NZ_BDGJ01000215.1"/>
</dbReference>
<dbReference type="Pfam" id="PF03129">
    <property type="entry name" value="HGTP_anticodon"/>
    <property type="match status" value="1"/>
</dbReference>
<dbReference type="InterPro" id="IPR006195">
    <property type="entry name" value="aa-tRNA-synth_II"/>
</dbReference>
<dbReference type="FunFam" id="3.30.930.10:FF:000066">
    <property type="entry name" value="Proline--tRNA ligase"/>
    <property type="match status" value="1"/>
</dbReference>
<comment type="function">
    <text evidence="10 12">Catalyzes the attachment of proline to tRNA(Pro) in a two-step reaction: proline is first activated by ATP to form Pro-AMP and then transferred to the acceptor end of tRNA(Pro). As ProRS can inadvertently accommodate and process non-cognate amino acids such as alanine and cysteine, to avoid such errors it has two additional distinct editing activities against alanine. One activity is designated as 'pretransfer' editing and involves the tRNA(Pro)-independent hydrolysis of activated Ala-AMP. The other activity is designated 'posttransfer' editing and involves deacylation of mischarged Ala-tRNA(Pro). The misacylated Cys-tRNA(Pro) is not edited by ProRS.</text>
</comment>
<dbReference type="CDD" id="cd00861">
    <property type="entry name" value="ProRS_anticodon_short"/>
    <property type="match status" value="1"/>
</dbReference>
<keyword evidence="15" id="KW-1185">Reference proteome</keyword>
<dbReference type="InterPro" id="IPR007214">
    <property type="entry name" value="YbaK/aa-tRNA-synth-assoc-dom"/>
</dbReference>
<dbReference type="InterPro" id="IPR004154">
    <property type="entry name" value="Anticodon-bd"/>
</dbReference>
<comment type="subcellular location">
    <subcellularLocation>
        <location evidence="1 12">Cytoplasm</location>
    </subcellularLocation>
</comment>
<comment type="similarity">
    <text evidence="11 12">Belongs to the class-II aminoacyl-tRNA synthetase family. ProS type 1 subfamily.</text>
</comment>
<evidence type="ECO:0000256" key="10">
    <source>
        <dbReference type="ARBA" id="ARBA00053664"/>
    </source>
</evidence>
<dbReference type="PIRSF" id="PIRSF001535">
    <property type="entry name" value="ProRS_1"/>
    <property type="match status" value="1"/>
</dbReference>
<evidence type="ECO:0000256" key="12">
    <source>
        <dbReference type="HAMAP-Rule" id="MF_01569"/>
    </source>
</evidence>
<dbReference type="GO" id="GO:0002161">
    <property type="term" value="F:aminoacyl-tRNA deacylase activity"/>
    <property type="evidence" value="ECO:0007669"/>
    <property type="project" value="InterPro"/>
</dbReference>
<evidence type="ECO:0000256" key="7">
    <source>
        <dbReference type="ARBA" id="ARBA00022917"/>
    </source>
</evidence>
<dbReference type="PRINTS" id="PR01046">
    <property type="entry name" value="TRNASYNTHPRO"/>
</dbReference>
<name>A0A1Z5HY98_9FIRM</name>
<reference evidence="15" key="1">
    <citation type="journal article" date="2017" name="Appl. Environ. Microbiol.">
        <title>Genomic Analysis of Calderihabitans maritimus KKC1, a Thermophilic, Hydrogenogenic, Carboxydotrophic Bacterium Isolated from Marine Sediment.</title>
        <authorList>
            <person name="Omae K."/>
            <person name="Yoneda Y."/>
            <person name="Fukuyama Y."/>
            <person name="Yoshida T."/>
            <person name="Sako Y."/>
        </authorList>
    </citation>
    <scope>NUCLEOTIDE SEQUENCE [LARGE SCALE GENOMIC DNA]</scope>
    <source>
        <strain evidence="15">KKC1</strain>
    </source>
</reference>
<accession>A0A1Z5HY98</accession>
<dbReference type="Pfam" id="PF04073">
    <property type="entry name" value="tRNA_edit"/>
    <property type="match status" value="1"/>
</dbReference>
<dbReference type="GO" id="GO:0004827">
    <property type="term" value="F:proline-tRNA ligase activity"/>
    <property type="evidence" value="ECO:0007669"/>
    <property type="project" value="UniProtKB-UniRule"/>
</dbReference>
<comment type="catalytic activity">
    <reaction evidence="9 12">
        <text>tRNA(Pro) + L-proline + ATP = L-prolyl-tRNA(Pro) + AMP + diphosphate</text>
        <dbReference type="Rhea" id="RHEA:14305"/>
        <dbReference type="Rhea" id="RHEA-COMP:9700"/>
        <dbReference type="Rhea" id="RHEA-COMP:9702"/>
        <dbReference type="ChEBI" id="CHEBI:30616"/>
        <dbReference type="ChEBI" id="CHEBI:33019"/>
        <dbReference type="ChEBI" id="CHEBI:60039"/>
        <dbReference type="ChEBI" id="CHEBI:78442"/>
        <dbReference type="ChEBI" id="CHEBI:78532"/>
        <dbReference type="ChEBI" id="CHEBI:456215"/>
        <dbReference type="EC" id="6.1.1.15"/>
    </reaction>
</comment>
<evidence type="ECO:0000256" key="11">
    <source>
        <dbReference type="ARBA" id="ARBA00060755"/>
    </source>
</evidence>
<dbReference type="PANTHER" id="PTHR42753:SF2">
    <property type="entry name" value="PROLINE--TRNA LIGASE"/>
    <property type="match status" value="1"/>
</dbReference>